<dbReference type="InterPro" id="IPR053733">
    <property type="entry name" value="Heme_Transport_Util_sf"/>
</dbReference>
<protein>
    <submittedName>
        <fullName evidence="2">Hemin-degrading factor</fullName>
    </submittedName>
</protein>
<dbReference type="SUPFAM" id="SSF144064">
    <property type="entry name" value="Heme iron utilization protein-like"/>
    <property type="match status" value="1"/>
</dbReference>
<accession>A0ABQ4NRJ5</accession>
<dbReference type="RefSeq" id="WP_255576514.1">
    <property type="nucleotide sequence ID" value="NZ_BPFH01000010.1"/>
</dbReference>
<feature type="domain" description="Haemin-degrading HemS/ChuX" evidence="1">
    <location>
        <begin position="37"/>
        <end position="165"/>
    </location>
</feature>
<organism evidence="2 3">
    <name type="scientific">Jannaschia pagri</name>
    <dbReference type="NCBI Taxonomy" id="2829797"/>
    <lineage>
        <taxon>Bacteria</taxon>
        <taxon>Pseudomonadati</taxon>
        <taxon>Pseudomonadota</taxon>
        <taxon>Alphaproteobacteria</taxon>
        <taxon>Rhodobacterales</taxon>
        <taxon>Roseobacteraceae</taxon>
        <taxon>Jannaschia</taxon>
    </lineage>
</organism>
<dbReference type="CDD" id="cd16830">
    <property type="entry name" value="HemS-like_N"/>
    <property type="match status" value="1"/>
</dbReference>
<dbReference type="Proteomes" id="UP000786693">
    <property type="component" value="Unassembled WGS sequence"/>
</dbReference>
<sequence>MSLQTVGSEARMTVSAIRDAIDAAPPLRERELAARIGISEAELLEARGDGWRVARIDATPGRLIPAVEALGDAMALTRNDWCVSEKIGRYTDFHDGKHAAMTVNPDIDTRMFPQHWVHGFHVEKDTEDSLRRSLQVFDGAGQHVHKVHLTEGSDLAVWAALREDLAVAPAPLAPEPAPAPEGARTNPDRVEVLRREWAKLTDTHQFLMLCRKVKMNRLGAYRVAGAPFVRALQPSAFGDLIRGLSAGGVGSMVFVGNRGCIQIHSGPMDRIAPMGPWLNVMDPRFNLHLRDDKVAEVWAVEKPTKRGPALSVEAFDADGTLIAQIFGLRKEDGAVDETPAFRKIVDTLPDAETAA</sequence>
<comment type="caution">
    <text evidence="2">The sequence shown here is derived from an EMBL/GenBank/DDBJ whole genome shotgun (WGS) entry which is preliminary data.</text>
</comment>
<dbReference type="EMBL" id="BPFH01000010">
    <property type="protein sequence ID" value="GIT97033.1"/>
    <property type="molecule type" value="Genomic_DNA"/>
</dbReference>
<keyword evidence="3" id="KW-1185">Reference proteome</keyword>
<dbReference type="InterPro" id="IPR007845">
    <property type="entry name" value="HemS/ChuX_dom"/>
</dbReference>
<evidence type="ECO:0000313" key="2">
    <source>
        <dbReference type="EMBL" id="GIT97033.1"/>
    </source>
</evidence>
<dbReference type="Gene3D" id="3.40.1570.10">
    <property type="entry name" value="HemS/ChuS/ChuX like domains"/>
    <property type="match status" value="2"/>
</dbReference>
<proteinExistence type="predicted"/>
<gene>
    <name evidence="2" type="ORF">JANAI62_36560</name>
</gene>
<dbReference type="CDD" id="cd16831">
    <property type="entry name" value="HemS-like_C"/>
    <property type="match status" value="1"/>
</dbReference>
<feature type="domain" description="Haemin-degrading HemS/ChuX" evidence="1">
    <location>
        <begin position="214"/>
        <end position="348"/>
    </location>
</feature>
<dbReference type="Pfam" id="PF05171">
    <property type="entry name" value="HemS"/>
    <property type="match status" value="2"/>
</dbReference>
<reference evidence="2 3" key="1">
    <citation type="submission" date="2021-05" db="EMBL/GenBank/DDBJ databases">
        <title>Bacteria Genome sequencing.</title>
        <authorList>
            <person name="Takabe Y."/>
            <person name="Nakajima Y."/>
            <person name="Suzuki S."/>
            <person name="Shiozaki T."/>
        </authorList>
    </citation>
    <scope>NUCLEOTIDE SEQUENCE [LARGE SCALE GENOMIC DNA]</scope>
    <source>
        <strain evidence="2 3">AI_62</strain>
    </source>
</reference>
<evidence type="ECO:0000313" key="3">
    <source>
        <dbReference type="Proteomes" id="UP000786693"/>
    </source>
</evidence>
<evidence type="ECO:0000259" key="1">
    <source>
        <dbReference type="Pfam" id="PF05171"/>
    </source>
</evidence>
<name>A0ABQ4NRJ5_9RHOB</name>